<dbReference type="EMBL" id="QKRW01000016">
    <property type="protein sequence ID" value="RAL63989.1"/>
    <property type="molecule type" value="Genomic_DNA"/>
</dbReference>
<dbReference type="Proteomes" id="UP000249056">
    <property type="component" value="Unassembled WGS sequence"/>
</dbReference>
<proteinExistence type="predicted"/>
<sequence>MAPKVFITGVTGYTGGDALYEFYNTRPDWEYTVLVRNSDKAASVAAAFPKVRFAYATLDDAEIIEEEAAKADIVLHTADASDHEVAAKAIAKGLAKGHSKEHPGYWLHLSGTGILCWKDMETQTYGEAPSEESYNDLEGVSRLTSLPDTAFHRDIDKIVLAAGSDSVKKQPLYARHQFYGPGRGPGNQRSRQVYNLVRITLQKGQAPQLGKGLTEWDNIHVHDLTALWVLLADAAVAGPGLNDAEIWNERGYFLAENGHHVWGELSKQVGEVAFEKGYIKTKEVALMNLDEAKELAGFEAISWGLNSKGFAKRAREYLGWKPTGRSLKDEIPFIVDLEAKREGIVGGHAAKTAGTV</sequence>
<dbReference type="AlphaFoldDB" id="A0A395J049"/>
<dbReference type="GO" id="GO:0005737">
    <property type="term" value="C:cytoplasm"/>
    <property type="evidence" value="ECO:0007669"/>
    <property type="project" value="TreeGrafter"/>
</dbReference>
<comment type="caution">
    <text evidence="1">The sequence shown here is derived from an EMBL/GenBank/DDBJ whole genome shotgun (WGS) entry which is preliminary data.</text>
</comment>
<accession>A0A395J049</accession>
<dbReference type="Gene3D" id="3.40.50.720">
    <property type="entry name" value="NAD(P)-binding Rossmann-like Domain"/>
    <property type="match status" value="2"/>
</dbReference>
<name>A0A395J049_9HELO</name>
<dbReference type="PANTHER" id="PTHR48079">
    <property type="entry name" value="PROTEIN YEEZ"/>
    <property type="match status" value="1"/>
</dbReference>
<dbReference type="SUPFAM" id="SSF51735">
    <property type="entry name" value="NAD(P)-binding Rossmann-fold domains"/>
    <property type="match status" value="1"/>
</dbReference>
<keyword evidence="2" id="KW-1185">Reference proteome</keyword>
<dbReference type="GO" id="GO:0004029">
    <property type="term" value="F:aldehyde dehydrogenase (NAD+) activity"/>
    <property type="evidence" value="ECO:0007669"/>
    <property type="project" value="TreeGrafter"/>
</dbReference>
<dbReference type="InterPro" id="IPR051783">
    <property type="entry name" value="NAD(P)-dependent_oxidoreduct"/>
</dbReference>
<reference evidence="1 2" key="1">
    <citation type="submission" date="2018-06" db="EMBL/GenBank/DDBJ databases">
        <title>Genome Sequence of the Brown Rot Fungal Pathogen Monilinia fructigena.</title>
        <authorList>
            <person name="Landi L."/>
            <person name="De Miccolis Angelini R.M."/>
            <person name="Pollastro S."/>
            <person name="Abate D."/>
            <person name="Faretra F."/>
            <person name="Romanazzi G."/>
        </authorList>
    </citation>
    <scope>NUCLEOTIDE SEQUENCE [LARGE SCALE GENOMIC DNA]</scope>
    <source>
        <strain evidence="1 2">Mfrg269</strain>
    </source>
</reference>
<dbReference type="PANTHER" id="PTHR48079:SF6">
    <property type="entry name" value="NAD(P)-BINDING DOMAIN-CONTAINING PROTEIN-RELATED"/>
    <property type="match status" value="1"/>
</dbReference>
<dbReference type="InterPro" id="IPR036291">
    <property type="entry name" value="NAD(P)-bd_dom_sf"/>
</dbReference>
<organism evidence="1 2">
    <name type="scientific">Monilinia fructigena</name>
    <dbReference type="NCBI Taxonomy" id="38457"/>
    <lineage>
        <taxon>Eukaryota</taxon>
        <taxon>Fungi</taxon>
        <taxon>Dikarya</taxon>
        <taxon>Ascomycota</taxon>
        <taxon>Pezizomycotina</taxon>
        <taxon>Leotiomycetes</taxon>
        <taxon>Helotiales</taxon>
        <taxon>Sclerotiniaceae</taxon>
        <taxon>Monilinia</taxon>
    </lineage>
</organism>
<evidence type="ECO:0000313" key="1">
    <source>
        <dbReference type="EMBL" id="RAL63989.1"/>
    </source>
</evidence>
<evidence type="ECO:0000313" key="2">
    <source>
        <dbReference type="Proteomes" id="UP000249056"/>
    </source>
</evidence>
<evidence type="ECO:0008006" key="3">
    <source>
        <dbReference type="Google" id="ProtNLM"/>
    </source>
</evidence>
<dbReference type="OrthoDB" id="2130169at2759"/>
<protein>
    <recommendedName>
        <fullName evidence="3">NAD(P)-binding domain-containing protein</fullName>
    </recommendedName>
</protein>
<gene>
    <name evidence="1" type="ORF">DID88_003177</name>
</gene>